<dbReference type="PANTHER" id="PTHR43248:SF25">
    <property type="entry name" value="AB HYDROLASE-1 DOMAIN-CONTAINING PROTEIN-RELATED"/>
    <property type="match status" value="1"/>
</dbReference>
<dbReference type="AlphaFoldDB" id="A0A9P7B094"/>
<evidence type="ECO:0000256" key="1">
    <source>
        <dbReference type="ARBA" id="ARBA00010088"/>
    </source>
</evidence>
<dbReference type="PANTHER" id="PTHR43248">
    <property type="entry name" value="2-SUCCINYL-6-HYDROXY-2,4-CYCLOHEXADIENE-1-CARBOXYLATE SYNTHASE"/>
    <property type="match status" value="1"/>
</dbReference>
<dbReference type="OrthoDB" id="425534at2759"/>
<evidence type="ECO:0000256" key="3">
    <source>
        <dbReference type="SAM" id="SignalP"/>
    </source>
</evidence>
<dbReference type="Pfam" id="PF00561">
    <property type="entry name" value="Abhydrolase_1"/>
    <property type="match status" value="1"/>
</dbReference>
<keyword evidence="2 6" id="KW-0378">Hydrolase</keyword>
<dbReference type="SUPFAM" id="SSF53474">
    <property type="entry name" value="alpha/beta-Hydrolases"/>
    <property type="match status" value="1"/>
</dbReference>
<dbReference type="InterPro" id="IPR051601">
    <property type="entry name" value="Serine_prot/Carboxylest_S33"/>
</dbReference>
<protein>
    <submittedName>
        <fullName evidence="6">Hydrolase</fullName>
    </submittedName>
</protein>
<feature type="domain" description="AB hydrolase-1" evidence="4">
    <location>
        <begin position="98"/>
        <end position="282"/>
    </location>
</feature>
<dbReference type="Proteomes" id="UP000785200">
    <property type="component" value="Unassembled WGS sequence"/>
</dbReference>
<organism evidence="6 7">
    <name type="scientific">Hyphodiscus hymeniophilus</name>
    <dbReference type="NCBI Taxonomy" id="353542"/>
    <lineage>
        <taxon>Eukaryota</taxon>
        <taxon>Fungi</taxon>
        <taxon>Dikarya</taxon>
        <taxon>Ascomycota</taxon>
        <taxon>Pezizomycotina</taxon>
        <taxon>Leotiomycetes</taxon>
        <taxon>Helotiales</taxon>
        <taxon>Hyphodiscaceae</taxon>
        <taxon>Hyphodiscus</taxon>
    </lineage>
</organism>
<dbReference type="EMBL" id="VNKQ01000003">
    <property type="protein sequence ID" value="KAG0651839.1"/>
    <property type="molecule type" value="Genomic_DNA"/>
</dbReference>
<dbReference type="InterPro" id="IPR000073">
    <property type="entry name" value="AB_hydrolase_1"/>
</dbReference>
<keyword evidence="7" id="KW-1185">Reference proteome</keyword>
<dbReference type="GO" id="GO:0016787">
    <property type="term" value="F:hydrolase activity"/>
    <property type="evidence" value="ECO:0007669"/>
    <property type="project" value="UniProtKB-KW"/>
</dbReference>
<comment type="similarity">
    <text evidence="1">Belongs to the peptidase S33 family.</text>
</comment>
<feature type="signal peptide" evidence="3">
    <location>
        <begin position="1"/>
        <end position="31"/>
    </location>
</feature>
<proteinExistence type="inferred from homology"/>
<dbReference type="InterPro" id="IPR029058">
    <property type="entry name" value="AB_hydrolase_fold"/>
</dbReference>
<evidence type="ECO:0000259" key="5">
    <source>
        <dbReference type="Pfam" id="PF08386"/>
    </source>
</evidence>
<dbReference type="Pfam" id="PF08386">
    <property type="entry name" value="Abhydrolase_4"/>
    <property type="match status" value="1"/>
</dbReference>
<evidence type="ECO:0000313" key="6">
    <source>
        <dbReference type="EMBL" id="KAG0651839.1"/>
    </source>
</evidence>
<comment type="caution">
    <text evidence="6">The sequence shown here is derived from an EMBL/GenBank/DDBJ whole genome shotgun (WGS) entry which is preliminary data.</text>
</comment>
<name>A0A9P7B094_9HELO</name>
<feature type="chain" id="PRO_5040159936" evidence="3">
    <location>
        <begin position="32"/>
        <end position="562"/>
    </location>
</feature>
<evidence type="ECO:0000313" key="7">
    <source>
        <dbReference type="Proteomes" id="UP000785200"/>
    </source>
</evidence>
<feature type="domain" description="Peptidase S33 tripeptidyl aminopeptidase-like C-terminal" evidence="5">
    <location>
        <begin position="445"/>
        <end position="519"/>
    </location>
</feature>
<dbReference type="Gene3D" id="3.40.50.1820">
    <property type="entry name" value="alpha/beta hydrolase"/>
    <property type="match status" value="1"/>
</dbReference>
<gene>
    <name evidence="6" type="ORF">D0Z07_0867</name>
</gene>
<keyword evidence="3" id="KW-0732">Signal</keyword>
<sequence length="562" mass="62241">MKLNESKSRNGLASSIAMICLALAQVNPTLAKQSQAPFNLNAVSKVKWEECGEISNHTLECSRLDVPMDNWNKSSGKSFSIPVIRLQAKNASATGDRHILLNPGGPGGISGEMLNKVIGEEFHLLSFDPRGVNGSIPRASCYPSDDQRAESFRDNPWDLEFEAGEMYTRAENKAKACIDTMGEHGAYLNTPQTAADMNSILNAIGQEKMFYWGFSYGTTLGQTYAQIFPDRVSRLIIDGVSNLNDWYNTFYFDESLVDTDRIFAGFVEECFKAKDACPMNSIKDKSFKSSSELKTYIDDFLKDLEEEPMPVYLSNSNYGSITRRNIVTNGIFSALYRPLAWPGLANNLAALLNGNSTPAYAAYSDSWVAGLLQDETNTFVVQNDNWKTGVGAPAHGIKPIQNYSLSRPETSLLVSKYQGSDVFDRASWSIPTTHEFHPQYHPEFPRFETAEPILVISTTWDPVCPLVSAKKAHNSFQDAGFVEQKSYGHCSISLPSLCTAKHVQRYFNDGVIPDTGATCGVDAEYFPAPGRSSTHILSKEDEELLAALQGLADERIFQSFLR</sequence>
<reference evidence="6" key="1">
    <citation type="submission" date="2019-07" db="EMBL/GenBank/DDBJ databases">
        <title>Hyphodiscus hymeniophilus genome sequencing and assembly.</title>
        <authorList>
            <person name="Kramer G."/>
            <person name="Nodwell J."/>
        </authorList>
    </citation>
    <scope>NUCLEOTIDE SEQUENCE</scope>
    <source>
        <strain evidence="6">ATCC 34498</strain>
    </source>
</reference>
<dbReference type="InterPro" id="IPR013595">
    <property type="entry name" value="Pept_S33_TAP-like_C"/>
</dbReference>
<evidence type="ECO:0000259" key="4">
    <source>
        <dbReference type="Pfam" id="PF00561"/>
    </source>
</evidence>
<evidence type="ECO:0000256" key="2">
    <source>
        <dbReference type="ARBA" id="ARBA00022801"/>
    </source>
</evidence>
<accession>A0A9P7B094</accession>